<name>H3SMR1_9BACL</name>
<evidence type="ECO:0000313" key="3">
    <source>
        <dbReference type="Proteomes" id="UP000003900"/>
    </source>
</evidence>
<keyword evidence="3" id="KW-1185">Reference proteome</keyword>
<dbReference type="AlphaFoldDB" id="H3SMR1"/>
<evidence type="ECO:0000313" key="2">
    <source>
        <dbReference type="EMBL" id="EHQ59641.1"/>
    </source>
</evidence>
<proteinExistence type="predicted"/>
<protein>
    <submittedName>
        <fullName evidence="2">Uncharacterized protein</fullName>
    </submittedName>
</protein>
<accession>H3SMR1</accession>
<evidence type="ECO:0000256" key="1">
    <source>
        <dbReference type="SAM" id="MobiDB-lite"/>
    </source>
</evidence>
<dbReference type="EMBL" id="AHKH01000112">
    <property type="protein sequence ID" value="EHQ59641.1"/>
    <property type="molecule type" value="Genomic_DNA"/>
</dbReference>
<sequence>MNDFARMIAPKNTQYWKDRVTGGLGRMGRQNRIGTARGDWKGGAPEQDKDNLRGFEGQVDRTGMKG</sequence>
<feature type="compositionally biased region" description="Basic and acidic residues" evidence="1">
    <location>
        <begin position="46"/>
        <end position="66"/>
    </location>
</feature>
<gene>
    <name evidence="2" type="ORF">PDENDC454_24273</name>
</gene>
<organism evidence="2 3">
    <name type="scientific">Paenibacillus dendritiformis C454</name>
    <dbReference type="NCBI Taxonomy" id="1131935"/>
    <lineage>
        <taxon>Bacteria</taxon>
        <taxon>Bacillati</taxon>
        <taxon>Bacillota</taxon>
        <taxon>Bacilli</taxon>
        <taxon>Bacillales</taxon>
        <taxon>Paenibacillaceae</taxon>
        <taxon>Paenibacillus</taxon>
    </lineage>
</organism>
<feature type="region of interest" description="Disordered" evidence="1">
    <location>
        <begin position="19"/>
        <end position="66"/>
    </location>
</feature>
<dbReference type="STRING" id="1131935.PDENDC454_24273"/>
<comment type="caution">
    <text evidence="2">The sequence shown here is derived from an EMBL/GenBank/DDBJ whole genome shotgun (WGS) entry which is preliminary data.</text>
</comment>
<dbReference type="Proteomes" id="UP000003900">
    <property type="component" value="Unassembled WGS sequence"/>
</dbReference>
<reference evidence="2 3" key="1">
    <citation type="journal article" date="2012" name="J. Bacteriol.">
        <title>Genome Sequence of the Pattern-Forming Social Bacterium Paenibacillus dendritiformis C454 Chiral Morphotype.</title>
        <authorList>
            <person name="Sirota-Madi A."/>
            <person name="Olender T."/>
            <person name="Helman Y."/>
            <person name="Brainis I."/>
            <person name="Finkelshtein A."/>
            <person name="Roth D."/>
            <person name="Hagai E."/>
            <person name="Leshkowitz D."/>
            <person name="Brodsky L."/>
            <person name="Galatenko V."/>
            <person name="Nikolaev V."/>
            <person name="Gutnick D.L."/>
            <person name="Lancet D."/>
            <person name="Ben-Jacob E."/>
        </authorList>
    </citation>
    <scope>NUCLEOTIDE SEQUENCE [LARGE SCALE GENOMIC DNA]</scope>
    <source>
        <strain evidence="2 3">C454</strain>
    </source>
</reference>